<name>A0A5B0QYK3_PUCGR</name>
<dbReference type="EMBL" id="VSWC01000002">
    <property type="protein sequence ID" value="KAA1117834.1"/>
    <property type="molecule type" value="Genomic_DNA"/>
</dbReference>
<keyword evidence="2" id="KW-1185">Reference proteome</keyword>
<gene>
    <name evidence="1" type="ORF">PGT21_024861</name>
</gene>
<dbReference type="AlphaFoldDB" id="A0A5B0QYK3"/>
<evidence type="ECO:0000313" key="2">
    <source>
        <dbReference type="Proteomes" id="UP000324748"/>
    </source>
</evidence>
<protein>
    <submittedName>
        <fullName evidence="1">Uncharacterized protein</fullName>
    </submittedName>
</protein>
<evidence type="ECO:0000313" key="1">
    <source>
        <dbReference type="EMBL" id="KAA1117834.1"/>
    </source>
</evidence>
<reference evidence="1 2" key="1">
    <citation type="submission" date="2019-05" db="EMBL/GenBank/DDBJ databases">
        <title>Emergence of the Ug99 lineage of the wheat stem rust pathogen through somatic hybridization.</title>
        <authorList>
            <person name="Li F."/>
            <person name="Upadhyaya N.M."/>
            <person name="Sperschneider J."/>
            <person name="Matny O."/>
            <person name="Nguyen-Phuc H."/>
            <person name="Mago R."/>
            <person name="Raley C."/>
            <person name="Miller M.E."/>
            <person name="Silverstein K.A.T."/>
            <person name="Henningsen E."/>
            <person name="Hirsch C.D."/>
            <person name="Visser B."/>
            <person name="Pretorius Z.A."/>
            <person name="Steffenson B.J."/>
            <person name="Schwessinger B."/>
            <person name="Dodds P.N."/>
            <person name="Figueroa M."/>
        </authorList>
    </citation>
    <scope>NUCLEOTIDE SEQUENCE [LARGE SCALE GENOMIC DNA]</scope>
    <source>
        <strain evidence="1">21-0</strain>
    </source>
</reference>
<proteinExistence type="predicted"/>
<dbReference type="Proteomes" id="UP000324748">
    <property type="component" value="Unassembled WGS sequence"/>
</dbReference>
<organism evidence="1 2">
    <name type="scientific">Puccinia graminis f. sp. tritici</name>
    <dbReference type="NCBI Taxonomy" id="56615"/>
    <lineage>
        <taxon>Eukaryota</taxon>
        <taxon>Fungi</taxon>
        <taxon>Dikarya</taxon>
        <taxon>Basidiomycota</taxon>
        <taxon>Pucciniomycotina</taxon>
        <taxon>Pucciniomycetes</taxon>
        <taxon>Pucciniales</taxon>
        <taxon>Pucciniaceae</taxon>
        <taxon>Puccinia</taxon>
    </lineage>
</organism>
<comment type="caution">
    <text evidence="1">The sequence shown here is derived from an EMBL/GenBank/DDBJ whole genome shotgun (WGS) entry which is preliminary data.</text>
</comment>
<accession>A0A5B0QYK3</accession>
<sequence>MLCQKITSRYWSAPPLSPSLHRPDGYIRSQTTEGFSTPKACGLFGSFTVNLREV</sequence>